<proteinExistence type="predicted"/>
<dbReference type="EMBL" id="CAAALY010125259">
    <property type="protein sequence ID" value="VEL31680.1"/>
    <property type="molecule type" value="Genomic_DNA"/>
</dbReference>
<comment type="caution">
    <text evidence="2">The sequence shown here is derived from an EMBL/GenBank/DDBJ whole genome shotgun (WGS) entry which is preliminary data.</text>
</comment>
<feature type="compositionally biased region" description="Polar residues" evidence="1">
    <location>
        <begin position="1"/>
        <end position="18"/>
    </location>
</feature>
<organism evidence="2 3">
    <name type="scientific">Protopolystoma xenopodis</name>
    <dbReference type="NCBI Taxonomy" id="117903"/>
    <lineage>
        <taxon>Eukaryota</taxon>
        <taxon>Metazoa</taxon>
        <taxon>Spiralia</taxon>
        <taxon>Lophotrochozoa</taxon>
        <taxon>Platyhelminthes</taxon>
        <taxon>Monogenea</taxon>
        <taxon>Polyopisthocotylea</taxon>
        <taxon>Polystomatidea</taxon>
        <taxon>Polystomatidae</taxon>
        <taxon>Protopolystoma</taxon>
    </lineage>
</organism>
<evidence type="ECO:0000313" key="2">
    <source>
        <dbReference type="EMBL" id="VEL31680.1"/>
    </source>
</evidence>
<name>A0A3S5AA97_9PLAT</name>
<protein>
    <submittedName>
        <fullName evidence="2">Uncharacterized protein</fullName>
    </submittedName>
</protein>
<dbReference type="AlphaFoldDB" id="A0A3S5AA97"/>
<reference evidence="2" key="1">
    <citation type="submission" date="2018-11" db="EMBL/GenBank/DDBJ databases">
        <authorList>
            <consortium name="Pathogen Informatics"/>
        </authorList>
    </citation>
    <scope>NUCLEOTIDE SEQUENCE</scope>
</reference>
<gene>
    <name evidence="2" type="ORF">PXEA_LOCUS25120</name>
</gene>
<keyword evidence="3" id="KW-1185">Reference proteome</keyword>
<accession>A0A3S5AA97</accession>
<evidence type="ECO:0000313" key="3">
    <source>
        <dbReference type="Proteomes" id="UP000784294"/>
    </source>
</evidence>
<feature type="region of interest" description="Disordered" evidence="1">
    <location>
        <begin position="1"/>
        <end position="58"/>
    </location>
</feature>
<dbReference type="Proteomes" id="UP000784294">
    <property type="component" value="Unassembled WGS sequence"/>
</dbReference>
<sequence>MQEDNNTLFTKATVTAPTTGEPAPAWRRSDSRARRNAGLRVASLGPASASIPTDGTDQ</sequence>
<evidence type="ECO:0000256" key="1">
    <source>
        <dbReference type="SAM" id="MobiDB-lite"/>
    </source>
</evidence>